<dbReference type="EMBL" id="UINC01220775">
    <property type="protein sequence ID" value="SVE48828.1"/>
    <property type="molecule type" value="Genomic_DNA"/>
</dbReference>
<gene>
    <name evidence="1" type="ORF">METZ01_LOCUS501682</name>
</gene>
<organism evidence="1">
    <name type="scientific">marine metagenome</name>
    <dbReference type="NCBI Taxonomy" id="408172"/>
    <lineage>
        <taxon>unclassified sequences</taxon>
        <taxon>metagenomes</taxon>
        <taxon>ecological metagenomes</taxon>
    </lineage>
</organism>
<dbReference type="AlphaFoldDB" id="A0A383DYA1"/>
<evidence type="ECO:0000313" key="1">
    <source>
        <dbReference type="EMBL" id="SVE48828.1"/>
    </source>
</evidence>
<protein>
    <submittedName>
        <fullName evidence="1">Uncharacterized protein</fullName>
    </submittedName>
</protein>
<sequence>MYKYPDLIKARKTMLLQSDLYQPTIFWSEASNLIVNELLNYGIQQFRSLPSALQFFIPTYAIPDNNLRKAILDKLLNWFHSEYPKEKKKK</sequence>
<proteinExistence type="predicted"/>
<reference evidence="1" key="1">
    <citation type="submission" date="2018-05" db="EMBL/GenBank/DDBJ databases">
        <authorList>
            <person name="Lanie J.A."/>
            <person name="Ng W.-L."/>
            <person name="Kazmierczak K.M."/>
            <person name="Andrzejewski T.M."/>
            <person name="Davidsen T.M."/>
            <person name="Wayne K.J."/>
            <person name="Tettelin H."/>
            <person name="Glass J.I."/>
            <person name="Rusch D."/>
            <person name="Podicherti R."/>
            <person name="Tsui H.-C.T."/>
            <person name="Winkler M.E."/>
        </authorList>
    </citation>
    <scope>NUCLEOTIDE SEQUENCE</scope>
</reference>
<accession>A0A383DYA1</accession>
<name>A0A383DYA1_9ZZZZ</name>